<feature type="region of interest" description="Disordered" evidence="1">
    <location>
        <begin position="230"/>
        <end position="282"/>
    </location>
</feature>
<protein>
    <submittedName>
        <fullName evidence="2">VIR protein</fullName>
    </submittedName>
</protein>
<proteinExistence type="predicted"/>
<reference evidence="2 3" key="1">
    <citation type="submission" date="2016-07" db="EMBL/GenBank/DDBJ databases">
        <authorList>
            <consortium name="Pathogen Informatics"/>
        </authorList>
    </citation>
    <scope>NUCLEOTIDE SEQUENCE [LARGE SCALE GENOMIC DNA]</scope>
</reference>
<evidence type="ECO:0000256" key="1">
    <source>
        <dbReference type="SAM" id="MobiDB-lite"/>
    </source>
</evidence>
<dbReference type="VEuPathDB" id="PlasmoDB:PVPAM_110061600"/>
<sequence>MSYPCQNSFEYPSYECYQKLKELFVDRKLEINDYIIKFEKNHAAHIGSKLNGLSNVYTEFKKYLSNSAVFSSYYNNYDGKGTCKYISYLLCDKISNNYLYGECNREKFSILQEFVDLFNKNTRSTICKDMLEHLDDKEFPKVKALYELYDKYYLLDRQHPNWDQEKYCPDMEYLVQIYNNFLNNNPSTTSQFNDLLNMFKVRMNAIRETGKTRCSGKHFSIREPILFIPEVIKPPPPSERESIQSQVGTSYGAGEAKHSELTSLETTPVRENSHHAKGPELSDTLKSTETLDTYKVREEEYPRDTLEYSEQHNPLRRVASYVSHRSHGPGRSYEPREYLGTNSTLPIGEEKIESTDLKESVLRNEDVSVLGKIQNTLSGIVSEVEPAPILGVSGGMGALFLLFKYTPVGTFFRGGRRINNRIPRTFYGQFPGGLAGYDELYYGALGADPINISYRAGME</sequence>
<feature type="compositionally biased region" description="Polar residues" evidence="1">
    <location>
        <begin position="261"/>
        <end position="270"/>
    </location>
</feature>
<dbReference type="VEuPathDB" id="PlasmoDB:PVP01_0003020"/>
<evidence type="ECO:0000313" key="2">
    <source>
        <dbReference type="EMBL" id="SCA81845.1"/>
    </source>
</evidence>
<dbReference type="Proteomes" id="UP000305196">
    <property type="component" value="Unassembled WGS sequence"/>
</dbReference>
<accession>A0A1G4EEC3</accession>
<feature type="compositionally biased region" description="Basic and acidic residues" evidence="1">
    <location>
        <begin position="271"/>
        <end position="280"/>
    </location>
</feature>
<organism evidence="2 3">
    <name type="scientific">Plasmodium vivax</name>
    <name type="common">malaria parasite P. vivax</name>
    <dbReference type="NCBI Taxonomy" id="5855"/>
    <lineage>
        <taxon>Eukaryota</taxon>
        <taxon>Sar</taxon>
        <taxon>Alveolata</taxon>
        <taxon>Apicomplexa</taxon>
        <taxon>Aconoidasida</taxon>
        <taxon>Haemosporida</taxon>
        <taxon>Plasmodiidae</taxon>
        <taxon>Plasmodium</taxon>
        <taxon>Plasmodium (Plasmodium)</taxon>
    </lineage>
</organism>
<name>A0A1G4EEC3_PLAVI</name>
<dbReference type="EMBL" id="FLYI01000122">
    <property type="protein sequence ID" value="SCA81845.1"/>
    <property type="molecule type" value="Genomic_DNA"/>
</dbReference>
<dbReference type="AlphaFoldDB" id="A0A1G4EEC3"/>
<dbReference type="VEuPathDB" id="PlasmoDB:PVW1_120006200"/>
<evidence type="ECO:0000313" key="3">
    <source>
        <dbReference type="Proteomes" id="UP000305196"/>
    </source>
</evidence>
<dbReference type="VEuPathDB" id="PlasmoDB:PVX_035190"/>
<gene>
    <name evidence="2" type="ORF">PVC01_000053600</name>
</gene>